<organism evidence="1">
    <name type="scientific">uncultured Caudovirales phage</name>
    <dbReference type="NCBI Taxonomy" id="2100421"/>
    <lineage>
        <taxon>Viruses</taxon>
        <taxon>Duplodnaviria</taxon>
        <taxon>Heunggongvirae</taxon>
        <taxon>Uroviricota</taxon>
        <taxon>Caudoviricetes</taxon>
        <taxon>Peduoviridae</taxon>
        <taxon>Maltschvirus</taxon>
        <taxon>Maltschvirus maltsch</taxon>
    </lineage>
</organism>
<dbReference type="EMBL" id="LR798197">
    <property type="protein sequence ID" value="CAB5151560.1"/>
    <property type="molecule type" value="Genomic_DNA"/>
</dbReference>
<proteinExistence type="predicted"/>
<reference evidence="1" key="1">
    <citation type="submission" date="2020-05" db="EMBL/GenBank/DDBJ databases">
        <authorList>
            <person name="Chiriac C."/>
            <person name="Salcher M."/>
            <person name="Ghai R."/>
            <person name="Kavagutti S V."/>
        </authorList>
    </citation>
    <scope>NUCLEOTIDE SEQUENCE</scope>
</reference>
<accession>A0A6J7W6D4</accession>
<evidence type="ECO:0000313" key="1">
    <source>
        <dbReference type="EMBL" id="CAB5151560.1"/>
    </source>
</evidence>
<protein>
    <submittedName>
        <fullName evidence="1">Uncharacterized protein</fullName>
    </submittedName>
</protein>
<sequence length="127" mass="14021">MNPRAIANRFTQLTNKNICVNWIQSTGYTTNDAGKRTPTTITLTVQAQIQALSATDLKHIDGLNITGVMRSVYMYGNVAGVVRADQIGGDILVFPEVPGGTDKNWLVTQVVETWPDWCRVIVTLQQD</sequence>
<gene>
    <name evidence="1" type="ORF">UFOVP148_49</name>
</gene>
<name>A0A6J7W6D4_9CAUD</name>